<keyword evidence="2" id="KW-0812">Transmembrane</keyword>
<organism evidence="3 4">
    <name type="scientific">Mangrovicoccus algicola</name>
    <dbReference type="NCBI Taxonomy" id="2771008"/>
    <lineage>
        <taxon>Bacteria</taxon>
        <taxon>Pseudomonadati</taxon>
        <taxon>Pseudomonadota</taxon>
        <taxon>Alphaproteobacteria</taxon>
        <taxon>Rhodobacterales</taxon>
        <taxon>Paracoccaceae</taxon>
        <taxon>Mangrovicoccus</taxon>
    </lineage>
</organism>
<proteinExistence type="predicted"/>
<dbReference type="RefSeq" id="WP_193186382.1">
    <property type="nucleotide sequence ID" value="NZ_JACVXA010000088.1"/>
</dbReference>
<keyword evidence="4" id="KW-1185">Reference proteome</keyword>
<gene>
    <name evidence="3" type="ORF">ICN82_19360</name>
</gene>
<comment type="caution">
    <text evidence="3">The sequence shown here is derived from an EMBL/GenBank/DDBJ whole genome shotgun (WGS) entry which is preliminary data.</text>
</comment>
<evidence type="ECO:0000313" key="3">
    <source>
        <dbReference type="EMBL" id="MBE3640367.1"/>
    </source>
</evidence>
<name>A0A8J6YYM1_9RHOB</name>
<dbReference type="AlphaFoldDB" id="A0A8J6YYM1"/>
<dbReference type="Proteomes" id="UP000609121">
    <property type="component" value="Unassembled WGS sequence"/>
</dbReference>
<accession>A0A8J6YYM1</accession>
<evidence type="ECO:0000256" key="1">
    <source>
        <dbReference type="SAM" id="MobiDB-lite"/>
    </source>
</evidence>
<protein>
    <submittedName>
        <fullName evidence="3">Uncharacterized protein</fullName>
    </submittedName>
</protein>
<reference evidence="3" key="1">
    <citation type="submission" date="2020-09" db="EMBL/GenBank/DDBJ databases">
        <title>A novel bacterium of genus Mangrovicoccus, isolated from South China Sea.</title>
        <authorList>
            <person name="Huang H."/>
            <person name="Mo K."/>
            <person name="Hu Y."/>
        </authorList>
    </citation>
    <scope>NUCLEOTIDE SEQUENCE</scope>
    <source>
        <strain evidence="3">HB182678</strain>
    </source>
</reference>
<keyword evidence="2" id="KW-1133">Transmembrane helix</keyword>
<dbReference type="EMBL" id="JACVXA010000088">
    <property type="protein sequence ID" value="MBE3640367.1"/>
    <property type="molecule type" value="Genomic_DNA"/>
</dbReference>
<evidence type="ECO:0000256" key="2">
    <source>
        <dbReference type="SAM" id="Phobius"/>
    </source>
</evidence>
<evidence type="ECO:0000313" key="4">
    <source>
        <dbReference type="Proteomes" id="UP000609121"/>
    </source>
</evidence>
<feature type="transmembrane region" description="Helical" evidence="2">
    <location>
        <begin position="6"/>
        <end position="28"/>
    </location>
</feature>
<sequence>MLHFAIGLSIGFLIVSPFIAIVVVAGLMSRRDPEAERPAPRSGIEVATPRAGQHPQVAAPA</sequence>
<keyword evidence="2" id="KW-0472">Membrane</keyword>
<feature type="region of interest" description="Disordered" evidence="1">
    <location>
        <begin position="31"/>
        <end position="61"/>
    </location>
</feature>